<dbReference type="NCBIfam" id="TIGR00055">
    <property type="entry name" value="uppS"/>
    <property type="match status" value="1"/>
</dbReference>
<protein>
    <recommendedName>
        <fullName evidence="4">Alkyl transferase</fullName>
        <ecNumber evidence="4">2.5.1.-</ecNumber>
    </recommendedName>
</protein>
<dbReference type="Proteomes" id="UP000054007">
    <property type="component" value="Unassembled WGS sequence"/>
</dbReference>
<dbReference type="InterPro" id="IPR018520">
    <property type="entry name" value="UPP_synth-like_CS"/>
</dbReference>
<dbReference type="InterPro" id="IPR001441">
    <property type="entry name" value="UPP_synth-like"/>
</dbReference>
<accession>A0A0D7BH61</accession>
<evidence type="ECO:0000256" key="4">
    <source>
        <dbReference type="RuleBase" id="RU363018"/>
    </source>
</evidence>
<dbReference type="GO" id="GO:0016020">
    <property type="term" value="C:membrane"/>
    <property type="evidence" value="ECO:0007669"/>
    <property type="project" value="TreeGrafter"/>
</dbReference>
<evidence type="ECO:0000313" key="6">
    <source>
        <dbReference type="Proteomes" id="UP000054007"/>
    </source>
</evidence>
<evidence type="ECO:0000256" key="2">
    <source>
        <dbReference type="ARBA" id="ARBA00022679"/>
    </source>
</evidence>
<keyword evidence="6" id="KW-1185">Reference proteome</keyword>
<dbReference type="GO" id="GO:0005783">
    <property type="term" value="C:endoplasmic reticulum"/>
    <property type="evidence" value="ECO:0007669"/>
    <property type="project" value="TreeGrafter"/>
</dbReference>
<dbReference type="PROSITE" id="PS01066">
    <property type="entry name" value="UPP_SYNTHASE"/>
    <property type="match status" value="1"/>
</dbReference>
<dbReference type="EC" id="2.5.1.-" evidence="4"/>
<dbReference type="Gene3D" id="3.40.1180.10">
    <property type="entry name" value="Decaprenyl diphosphate synthase-like"/>
    <property type="match status" value="1"/>
</dbReference>
<dbReference type="GO" id="GO:0016094">
    <property type="term" value="P:polyprenol biosynthetic process"/>
    <property type="evidence" value="ECO:0007669"/>
    <property type="project" value="TreeGrafter"/>
</dbReference>
<name>A0A0D7BH61_9AGAR</name>
<keyword evidence="3" id="KW-0460">Magnesium</keyword>
<dbReference type="GO" id="GO:0045547">
    <property type="term" value="F:ditrans,polycis-polyprenyl diphosphate synthase [(2E,6E)-farnesyl diphosphate specific] activity"/>
    <property type="evidence" value="ECO:0007669"/>
    <property type="project" value="TreeGrafter"/>
</dbReference>
<organism evidence="5 6">
    <name type="scientific">Cylindrobasidium torrendii FP15055 ss-10</name>
    <dbReference type="NCBI Taxonomy" id="1314674"/>
    <lineage>
        <taxon>Eukaryota</taxon>
        <taxon>Fungi</taxon>
        <taxon>Dikarya</taxon>
        <taxon>Basidiomycota</taxon>
        <taxon>Agaricomycotina</taxon>
        <taxon>Agaricomycetes</taxon>
        <taxon>Agaricomycetidae</taxon>
        <taxon>Agaricales</taxon>
        <taxon>Marasmiineae</taxon>
        <taxon>Physalacriaceae</taxon>
        <taxon>Cylindrobasidium</taxon>
    </lineage>
</organism>
<dbReference type="HAMAP" id="MF_01139">
    <property type="entry name" value="ISPT"/>
    <property type="match status" value="1"/>
</dbReference>
<dbReference type="CDD" id="cd00475">
    <property type="entry name" value="Cis_IPPS"/>
    <property type="match status" value="1"/>
</dbReference>
<evidence type="ECO:0000256" key="1">
    <source>
        <dbReference type="ARBA" id="ARBA00005432"/>
    </source>
</evidence>
<dbReference type="OrthoDB" id="4173905at2759"/>
<evidence type="ECO:0000313" key="5">
    <source>
        <dbReference type="EMBL" id="KIY69510.1"/>
    </source>
</evidence>
<dbReference type="FunFam" id="3.40.1180.10:FF:000005">
    <property type="entry name" value="Alkyl transferase"/>
    <property type="match status" value="1"/>
</dbReference>
<comment type="similarity">
    <text evidence="1 4">Belongs to the UPP synthase family.</text>
</comment>
<dbReference type="AlphaFoldDB" id="A0A0D7BH61"/>
<gene>
    <name evidence="5" type="ORF">CYLTODRAFT_393691</name>
</gene>
<sequence>MAGLILSALQWLQTKVTTRAHRLLLRVLAAGPVPRHVAFVMDGNRRYARINHKKVAQGHADGYQALRRVLEICLRLNIKCVSVYAFAIENFKRSPEEVQALMELCQLKMLELCEHGDLLQEYGVRLNIVGRTDLLPEDVLAAVQRAQDLTKHNNRSILNVCMPYASTEEITTSVETCVREALESKDLNITTTAIEKNLRTTLAGSPPLDIIIRTSGVKRLSDFFLWQSCEGVQVQFSDAYWPDFGLFDFIPIILDFQRRAWQTSV</sequence>
<dbReference type="GO" id="GO:1904423">
    <property type="term" value="C:dehydrodolichyl diphosphate synthase complex"/>
    <property type="evidence" value="ECO:0007669"/>
    <property type="project" value="TreeGrafter"/>
</dbReference>
<proteinExistence type="inferred from homology"/>
<dbReference type="EMBL" id="KN880483">
    <property type="protein sequence ID" value="KIY69510.1"/>
    <property type="molecule type" value="Genomic_DNA"/>
</dbReference>
<dbReference type="SUPFAM" id="SSF64005">
    <property type="entry name" value="Undecaprenyl diphosphate synthase"/>
    <property type="match status" value="1"/>
</dbReference>
<dbReference type="PANTHER" id="PTHR10291">
    <property type="entry name" value="DEHYDRODOLICHYL DIPHOSPHATE SYNTHASE FAMILY MEMBER"/>
    <property type="match status" value="1"/>
</dbReference>
<dbReference type="PANTHER" id="PTHR10291:SF43">
    <property type="entry name" value="DEHYDRODOLICHYL DIPHOSPHATE SYNTHASE COMPLEX SUBUNIT DHDDS"/>
    <property type="match status" value="1"/>
</dbReference>
<dbReference type="InterPro" id="IPR036424">
    <property type="entry name" value="UPP_synth-like_sf"/>
</dbReference>
<dbReference type="GO" id="GO:0005811">
    <property type="term" value="C:lipid droplet"/>
    <property type="evidence" value="ECO:0007669"/>
    <property type="project" value="TreeGrafter"/>
</dbReference>
<keyword evidence="2 4" id="KW-0808">Transferase</keyword>
<reference evidence="5 6" key="1">
    <citation type="journal article" date="2015" name="Fungal Genet. Biol.">
        <title>Evolution of novel wood decay mechanisms in Agaricales revealed by the genome sequences of Fistulina hepatica and Cylindrobasidium torrendii.</title>
        <authorList>
            <person name="Floudas D."/>
            <person name="Held B.W."/>
            <person name="Riley R."/>
            <person name="Nagy L.G."/>
            <person name="Koehler G."/>
            <person name="Ransdell A.S."/>
            <person name="Younus H."/>
            <person name="Chow J."/>
            <person name="Chiniquy J."/>
            <person name="Lipzen A."/>
            <person name="Tritt A."/>
            <person name="Sun H."/>
            <person name="Haridas S."/>
            <person name="LaButti K."/>
            <person name="Ohm R.A."/>
            <person name="Kues U."/>
            <person name="Blanchette R.A."/>
            <person name="Grigoriev I.V."/>
            <person name="Minto R.E."/>
            <person name="Hibbett D.S."/>
        </authorList>
    </citation>
    <scope>NUCLEOTIDE SEQUENCE [LARGE SCALE GENOMIC DNA]</scope>
    <source>
        <strain evidence="5 6">FP15055 ss-10</strain>
    </source>
</reference>
<dbReference type="Pfam" id="PF01255">
    <property type="entry name" value="Prenyltransf"/>
    <property type="match status" value="1"/>
</dbReference>
<dbReference type="STRING" id="1314674.A0A0D7BH61"/>
<evidence type="ECO:0000256" key="3">
    <source>
        <dbReference type="ARBA" id="ARBA00022842"/>
    </source>
</evidence>